<dbReference type="InterPro" id="IPR003660">
    <property type="entry name" value="HAMP_dom"/>
</dbReference>
<dbReference type="InterPro" id="IPR003594">
    <property type="entry name" value="HATPase_dom"/>
</dbReference>
<dbReference type="Pfam" id="PF02518">
    <property type="entry name" value="HATPase_c"/>
    <property type="match status" value="1"/>
</dbReference>
<dbReference type="InterPro" id="IPR005467">
    <property type="entry name" value="His_kinase_dom"/>
</dbReference>
<dbReference type="PRINTS" id="PR00344">
    <property type="entry name" value="BCTRLSENSOR"/>
</dbReference>
<evidence type="ECO:0000256" key="11">
    <source>
        <dbReference type="ARBA" id="ARBA00023012"/>
    </source>
</evidence>
<evidence type="ECO:0000313" key="17">
    <source>
        <dbReference type="EMBL" id="MYN08562.1"/>
    </source>
</evidence>
<dbReference type="InterPro" id="IPR036890">
    <property type="entry name" value="HATPase_C_sf"/>
</dbReference>
<sequence>MPGFGVSWAAALRGALTDMALQRKLLLVSVITAGISLLAALVALASYDVAVAKPRLVSELASRVELVALNLDADLNFGDRNAATRTLAALRGTPDLHSACLFDAHHQPFAHYRRNGTTNCAWPATPSPSGQQLAGPYLAMMAPVRFGHETVGYLQVEYTLPALAERLQRYSPVLAVVLLTLTVGGLLQAIIVLRLVTRPLLALSAVAHRVTQEQRYDLRAEVAGHDEVGQLAEAINTMLGTLAARDAALRRSQSQLENIVEKSSAIIFIKDLEGRYMLVNERFRVTLPAGAPDPIGQDDVRLFGASPGSPLRANDHEVLSTGHAKAYEETLPDHHGEERTYLSEKFPLIDEQGHTWALGGVSTDITERKRGELELLEYRDRLELEVAERTGQMVEANRGLAASLETLQRAQDDLVRNEKLAALGALVAGVAHELNTPIGNSLLAVSTLMDQTRDFQKLAAAGLKRSTLDTFVTDINAGAEIVLRNLHRSVDLVASFKQVAVDRTTSQRRVFLLAELVSEILLVLMPTFKKSGITVRQDVPEEIEMNSYPGPFGQVLINLITNALSHGFDGRGEGEVVVSAHSVDGGKVEVCVVDNGGGIAPENMSRIYDPFFTTKLGRGGSGLGLNIVYNIVYGVLDGKIDVKSELGKGTRFTMTLPSGMEKR</sequence>
<dbReference type="NCBIfam" id="TIGR00229">
    <property type="entry name" value="sensory_box"/>
    <property type="match status" value="1"/>
</dbReference>
<feature type="domain" description="PAC" evidence="15">
    <location>
        <begin position="325"/>
        <end position="377"/>
    </location>
</feature>
<dbReference type="SMART" id="SM00387">
    <property type="entry name" value="HATPase_c"/>
    <property type="match status" value="1"/>
</dbReference>
<dbReference type="PROSITE" id="PS50885">
    <property type="entry name" value="HAMP"/>
    <property type="match status" value="1"/>
</dbReference>
<dbReference type="InterPro" id="IPR004358">
    <property type="entry name" value="Sig_transdc_His_kin-like_C"/>
</dbReference>
<evidence type="ECO:0000256" key="8">
    <source>
        <dbReference type="ARBA" id="ARBA00022777"/>
    </source>
</evidence>
<dbReference type="GO" id="GO:0000155">
    <property type="term" value="F:phosphorelay sensor kinase activity"/>
    <property type="evidence" value="ECO:0007669"/>
    <property type="project" value="InterPro"/>
</dbReference>
<comment type="subcellular location">
    <subcellularLocation>
        <location evidence="2">Membrane</location>
        <topology evidence="2">Multi-pass membrane protein</topology>
    </subcellularLocation>
</comment>
<keyword evidence="4" id="KW-0597">Phosphoprotein</keyword>
<evidence type="ECO:0000259" key="15">
    <source>
        <dbReference type="PROSITE" id="PS50113"/>
    </source>
</evidence>
<dbReference type="InterPro" id="IPR050351">
    <property type="entry name" value="BphY/WalK/GraS-like"/>
</dbReference>
<dbReference type="PANTHER" id="PTHR42878:SF7">
    <property type="entry name" value="SENSOR HISTIDINE KINASE GLRK"/>
    <property type="match status" value="1"/>
</dbReference>
<evidence type="ECO:0000256" key="5">
    <source>
        <dbReference type="ARBA" id="ARBA00022679"/>
    </source>
</evidence>
<dbReference type="PANTHER" id="PTHR42878">
    <property type="entry name" value="TWO-COMPONENT HISTIDINE KINASE"/>
    <property type="match status" value="1"/>
</dbReference>
<dbReference type="InterPro" id="IPR036097">
    <property type="entry name" value="HisK_dim/P_sf"/>
</dbReference>
<evidence type="ECO:0000256" key="6">
    <source>
        <dbReference type="ARBA" id="ARBA00022692"/>
    </source>
</evidence>
<dbReference type="CDD" id="cd06225">
    <property type="entry name" value="HAMP"/>
    <property type="match status" value="1"/>
</dbReference>
<proteinExistence type="predicted"/>
<evidence type="ECO:0000313" key="18">
    <source>
        <dbReference type="Proteomes" id="UP000450676"/>
    </source>
</evidence>
<evidence type="ECO:0000256" key="1">
    <source>
        <dbReference type="ARBA" id="ARBA00000085"/>
    </source>
</evidence>
<gene>
    <name evidence="17" type="ORF">GTP77_14580</name>
</gene>
<evidence type="ECO:0000256" key="7">
    <source>
        <dbReference type="ARBA" id="ARBA00022741"/>
    </source>
</evidence>
<dbReference type="GO" id="GO:0005524">
    <property type="term" value="F:ATP binding"/>
    <property type="evidence" value="ECO:0007669"/>
    <property type="project" value="UniProtKB-KW"/>
</dbReference>
<accession>A0A7X4KMV7</accession>
<dbReference type="Gene3D" id="1.10.287.130">
    <property type="match status" value="1"/>
</dbReference>
<dbReference type="InterPro" id="IPR000014">
    <property type="entry name" value="PAS"/>
</dbReference>
<evidence type="ECO:0000259" key="16">
    <source>
        <dbReference type="PROSITE" id="PS50885"/>
    </source>
</evidence>
<dbReference type="Pfam" id="PF00672">
    <property type="entry name" value="HAMP"/>
    <property type="match status" value="1"/>
</dbReference>
<dbReference type="PROSITE" id="PS50113">
    <property type="entry name" value="PAC"/>
    <property type="match status" value="1"/>
</dbReference>
<evidence type="ECO:0000256" key="12">
    <source>
        <dbReference type="ARBA" id="ARBA00023136"/>
    </source>
</evidence>
<dbReference type="SUPFAM" id="SSF158472">
    <property type="entry name" value="HAMP domain-like"/>
    <property type="match status" value="1"/>
</dbReference>
<comment type="catalytic activity">
    <reaction evidence="1">
        <text>ATP + protein L-histidine = ADP + protein N-phospho-L-histidine.</text>
        <dbReference type="EC" id="2.7.13.3"/>
    </reaction>
</comment>
<dbReference type="InterPro" id="IPR013656">
    <property type="entry name" value="PAS_4"/>
</dbReference>
<dbReference type="Proteomes" id="UP000450676">
    <property type="component" value="Unassembled WGS sequence"/>
</dbReference>
<keyword evidence="8" id="KW-0418">Kinase</keyword>
<evidence type="ECO:0000259" key="14">
    <source>
        <dbReference type="PROSITE" id="PS50109"/>
    </source>
</evidence>
<feature type="transmembrane region" description="Helical" evidence="13">
    <location>
        <begin position="27"/>
        <end position="47"/>
    </location>
</feature>
<dbReference type="SUPFAM" id="SSF47384">
    <property type="entry name" value="Homodimeric domain of signal transducing histidine kinase"/>
    <property type="match status" value="1"/>
</dbReference>
<dbReference type="AlphaFoldDB" id="A0A7X4KMV7"/>
<feature type="domain" description="Histidine kinase" evidence="14">
    <location>
        <begin position="429"/>
        <end position="660"/>
    </location>
</feature>
<dbReference type="Gene3D" id="3.30.565.10">
    <property type="entry name" value="Histidine kinase-like ATPase, C-terminal domain"/>
    <property type="match status" value="1"/>
</dbReference>
<dbReference type="Gene3D" id="6.10.340.10">
    <property type="match status" value="1"/>
</dbReference>
<keyword evidence="5" id="KW-0808">Transferase</keyword>
<dbReference type="PROSITE" id="PS50109">
    <property type="entry name" value="HIS_KIN"/>
    <property type="match status" value="1"/>
</dbReference>
<dbReference type="GO" id="GO:0007234">
    <property type="term" value="P:osmosensory signaling via phosphorelay pathway"/>
    <property type="evidence" value="ECO:0007669"/>
    <property type="project" value="TreeGrafter"/>
</dbReference>
<evidence type="ECO:0000256" key="3">
    <source>
        <dbReference type="ARBA" id="ARBA00012438"/>
    </source>
</evidence>
<dbReference type="InterPro" id="IPR033417">
    <property type="entry name" value="CHASE8"/>
</dbReference>
<dbReference type="EC" id="2.7.13.3" evidence="3"/>
<dbReference type="SUPFAM" id="SSF55874">
    <property type="entry name" value="ATPase domain of HSP90 chaperone/DNA topoisomerase II/histidine kinase"/>
    <property type="match status" value="1"/>
</dbReference>
<dbReference type="GO" id="GO:0000156">
    <property type="term" value="F:phosphorelay response regulator activity"/>
    <property type="evidence" value="ECO:0007669"/>
    <property type="project" value="TreeGrafter"/>
</dbReference>
<feature type="domain" description="HAMP" evidence="16">
    <location>
        <begin position="194"/>
        <end position="247"/>
    </location>
</feature>
<dbReference type="Pfam" id="PF08448">
    <property type="entry name" value="PAS_4"/>
    <property type="match status" value="1"/>
</dbReference>
<keyword evidence="7" id="KW-0547">Nucleotide-binding</keyword>
<keyword evidence="6 13" id="KW-0812">Transmembrane</keyword>
<comment type="caution">
    <text evidence="17">The sequence shown here is derived from an EMBL/GenBank/DDBJ whole genome shotgun (WGS) entry which is preliminary data.</text>
</comment>
<dbReference type="EMBL" id="WWCU01000015">
    <property type="protein sequence ID" value="MYN08562.1"/>
    <property type="molecule type" value="Genomic_DNA"/>
</dbReference>
<protein>
    <recommendedName>
        <fullName evidence="3">histidine kinase</fullName>
        <ecNumber evidence="3">2.7.13.3</ecNumber>
    </recommendedName>
</protein>
<dbReference type="InterPro" id="IPR000700">
    <property type="entry name" value="PAS-assoc_C"/>
</dbReference>
<dbReference type="Gene3D" id="3.30.450.20">
    <property type="entry name" value="PAS domain"/>
    <property type="match status" value="1"/>
</dbReference>
<dbReference type="Pfam" id="PF17152">
    <property type="entry name" value="CHASE8"/>
    <property type="match status" value="1"/>
</dbReference>
<organism evidence="17 18">
    <name type="scientific">Pseudoduganella aquatica</name>
    <dbReference type="NCBI Taxonomy" id="2660641"/>
    <lineage>
        <taxon>Bacteria</taxon>
        <taxon>Pseudomonadati</taxon>
        <taxon>Pseudomonadota</taxon>
        <taxon>Betaproteobacteria</taxon>
        <taxon>Burkholderiales</taxon>
        <taxon>Oxalobacteraceae</taxon>
        <taxon>Telluria group</taxon>
        <taxon>Pseudoduganella</taxon>
    </lineage>
</organism>
<evidence type="ECO:0000256" key="2">
    <source>
        <dbReference type="ARBA" id="ARBA00004141"/>
    </source>
</evidence>
<evidence type="ECO:0000256" key="13">
    <source>
        <dbReference type="SAM" id="Phobius"/>
    </source>
</evidence>
<feature type="transmembrane region" description="Helical" evidence="13">
    <location>
        <begin position="173"/>
        <end position="196"/>
    </location>
</feature>
<evidence type="ECO:0000256" key="10">
    <source>
        <dbReference type="ARBA" id="ARBA00022989"/>
    </source>
</evidence>
<keyword evidence="11" id="KW-0902">Two-component regulatory system</keyword>
<keyword evidence="9" id="KW-0067">ATP-binding</keyword>
<dbReference type="SUPFAM" id="SSF55785">
    <property type="entry name" value="PYP-like sensor domain (PAS domain)"/>
    <property type="match status" value="1"/>
</dbReference>
<dbReference type="InterPro" id="IPR035965">
    <property type="entry name" value="PAS-like_dom_sf"/>
</dbReference>
<dbReference type="SMART" id="SM00304">
    <property type="entry name" value="HAMP"/>
    <property type="match status" value="1"/>
</dbReference>
<keyword evidence="10 13" id="KW-1133">Transmembrane helix</keyword>
<keyword evidence="12 13" id="KW-0472">Membrane</keyword>
<dbReference type="GO" id="GO:0016020">
    <property type="term" value="C:membrane"/>
    <property type="evidence" value="ECO:0007669"/>
    <property type="project" value="UniProtKB-SubCell"/>
</dbReference>
<dbReference type="GO" id="GO:0030295">
    <property type="term" value="F:protein kinase activator activity"/>
    <property type="evidence" value="ECO:0007669"/>
    <property type="project" value="TreeGrafter"/>
</dbReference>
<dbReference type="CDD" id="cd00082">
    <property type="entry name" value="HisKA"/>
    <property type="match status" value="1"/>
</dbReference>
<evidence type="ECO:0000256" key="9">
    <source>
        <dbReference type="ARBA" id="ARBA00022840"/>
    </source>
</evidence>
<keyword evidence="18" id="KW-1185">Reference proteome</keyword>
<dbReference type="InterPro" id="IPR003661">
    <property type="entry name" value="HisK_dim/P_dom"/>
</dbReference>
<reference evidence="17 18" key="1">
    <citation type="submission" date="2019-12" db="EMBL/GenBank/DDBJ databases">
        <title>Novel species isolated from a subtropical stream in China.</title>
        <authorList>
            <person name="Lu H."/>
        </authorList>
    </citation>
    <scope>NUCLEOTIDE SEQUENCE [LARGE SCALE GENOMIC DNA]</scope>
    <source>
        <strain evidence="17 18">FT127W</strain>
    </source>
</reference>
<evidence type="ECO:0000256" key="4">
    <source>
        <dbReference type="ARBA" id="ARBA00022553"/>
    </source>
</evidence>
<name>A0A7X4KMV7_9BURK</name>